<evidence type="ECO:0000313" key="2">
    <source>
        <dbReference type="EMBL" id="APA08799.1"/>
    </source>
</evidence>
<dbReference type="OrthoDB" id="5362512at2759"/>
<sequence>MSFRELLDSVARLSPARLLDSILSQDFFVCAQVFEETFLGRFVNEKLGRNLASAQAHCRWCARLYEEIRLQDECRGMDESSLAGLDVRYILDNTSYLGLNILRFRLSRSDQHMSVPVCVVKFVMVRIPEDQHGDSSAFAHTIPRETSSSSCRKLASRWIDDCMQNHSKCGADKIQWLPSRLVDVGLDNGEVKLVETHKLSKNSYSPYFALSHRWGTASDQPFRLLSGNRLALMEHIPIDQLTASLQDAIQYTRDMKVSYIWIDSMCIIQDSKDDWSAEAALMDRVYAQSLCTIAASYASSIEGSSNKRLFYTRDENDRIFRPPVCKTLAVGDHEETYQLSPKSSLILDNDGNFPLYKRAWVFQEQMLSPRTIHFGKQLLWECKEQRASETFPSGIPVVPENGNDDTTRLLPERGANLVVDPKDWKSRLRESQYIFWRSTLEQYLSCSLTYQSDKLVAFGAIAREYQEQLDYVYLAGLWKNQLPFCLIWAFEKGSSFPTRPKVYRCPTWSWASLDFCYPMPLATFLLGSLVPGRALATVLAVECNSPQGRIYTEYCDGYIRLEGRILPIQLMDAHDWLLVDANGIFQGGVSEVRPTTSYLDIEVHAYDCSRLYLFPISVSYVSELLGIEHEGFFLECLILRTVSVDNTKFERVGLVTFRSNKSTFAKEHEAMSNFVLADDPLSGVLDTITIV</sequence>
<reference evidence="3" key="1">
    <citation type="journal article" date="2017" name="Genome Biol. Evol.">
        <title>The complete genome sequence of the phytopathogenic fungus Sclerotinia sclerotiorum reveals insights into the genome architecture of broad host range pathogens.</title>
        <authorList>
            <person name="Derbyshire M."/>
            <person name="Denton-Giles M."/>
            <person name="Hegedus D."/>
            <person name="Seifbarghy S."/>
            <person name="Rollins J."/>
            <person name="van Kan J."/>
            <person name="Seidl M.F."/>
            <person name="Faino L."/>
            <person name="Mbengue M."/>
            <person name="Navaud O."/>
            <person name="Raffaele S."/>
            <person name="Hammond-Kosack K."/>
            <person name="Heard S."/>
            <person name="Oliver R."/>
        </authorList>
    </citation>
    <scope>NUCLEOTIDE SEQUENCE [LARGE SCALE GENOMIC DNA]</scope>
    <source>
        <strain evidence="3">ATCC 18683 / 1980 / Ss-1</strain>
    </source>
</reference>
<dbReference type="EMBL" id="CP017817">
    <property type="protein sequence ID" value="APA08799.1"/>
    <property type="molecule type" value="Genomic_DNA"/>
</dbReference>
<dbReference type="PANTHER" id="PTHR33112">
    <property type="entry name" value="DOMAIN PROTEIN, PUTATIVE-RELATED"/>
    <property type="match status" value="1"/>
</dbReference>
<dbReference type="PANTHER" id="PTHR33112:SF10">
    <property type="entry name" value="TOL"/>
    <property type="match status" value="1"/>
</dbReference>
<accession>A0A1D9Q1P1</accession>
<protein>
    <recommendedName>
        <fullName evidence="1">Heterokaryon incompatibility domain-containing protein</fullName>
    </recommendedName>
</protein>
<organism evidence="2 3">
    <name type="scientific">Sclerotinia sclerotiorum (strain ATCC 18683 / 1980 / Ss-1)</name>
    <name type="common">White mold</name>
    <name type="synonym">Whetzelinia sclerotiorum</name>
    <dbReference type="NCBI Taxonomy" id="665079"/>
    <lineage>
        <taxon>Eukaryota</taxon>
        <taxon>Fungi</taxon>
        <taxon>Dikarya</taxon>
        <taxon>Ascomycota</taxon>
        <taxon>Pezizomycotina</taxon>
        <taxon>Leotiomycetes</taxon>
        <taxon>Helotiales</taxon>
        <taxon>Sclerotiniaceae</taxon>
        <taxon>Sclerotinia</taxon>
    </lineage>
</organism>
<dbReference type="AlphaFoldDB" id="A0A1D9Q1P1"/>
<feature type="domain" description="Heterokaryon incompatibility" evidence="1">
    <location>
        <begin position="207"/>
        <end position="364"/>
    </location>
</feature>
<evidence type="ECO:0000313" key="3">
    <source>
        <dbReference type="Proteomes" id="UP000177798"/>
    </source>
</evidence>
<dbReference type="VEuPathDB" id="FungiDB:sscle_04g035690"/>
<dbReference type="Pfam" id="PF06985">
    <property type="entry name" value="HET"/>
    <property type="match status" value="1"/>
</dbReference>
<gene>
    <name evidence="2" type="ORF">sscle_04g035690</name>
</gene>
<name>A0A1D9Q1P1_SCLS1</name>
<proteinExistence type="predicted"/>
<dbReference type="InterPro" id="IPR010730">
    <property type="entry name" value="HET"/>
</dbReference>
<evidence type="ECO:0000259" key="1">
    <source>
        <dbReference type="Pfam" id="PF06985"/>
    </source>
</evidence>
<dbReference type="Proteomes" id="UP000177798">
    <property type="component" value="Chromosome 4"/>
</dbReference>